<comment type="caution">
    <text evidence="1">The sequence shown here is derived from an EMBL/GenBank/DDBJ whole genome shotgun (WGS) entry which is preliminary data.</text>
</comment>
<evidence type="ECO:0000313" key="2">
    <source>
        <dbReference type="Proteomes" id="UP000471560"/>
    </source>
</evidence>
<gene>
    <name evidence="1" type="ORF">GR204_13905</name>
</gene>
<accession>A0A6P0B7Y2</accession>
<evidence type="ECO:0000313" key="1">
    <source>
        <dbReference type="EMBL" id="NEI35071.1"/>
    </source>
</evidence>
<organism evidence="1 2">
    <name type="scientific">Rhizobium leguminosarum</name>
    <dbReference type="NCBI Taxonomy" id="384"/>
    <lineage>
        <taxon>Bacteria</taxon>
        <taxon>Pseudomonadati</taxon>
        <taxon>Pseudomonadota</taxon>
        <taxon>Alphaproteobacteria</taxon>
        <taxon>Hyphomicrobiales</taxon>
        <taxon>Rhizobiaceae</taxon>
        <taxon>Rhizobium/Agrobacterium group</taxon>
        <taxon>Rhizobium</taxon>
    </lineage>
</organism>
<proteinExistence type="predicted"/>
<sequence>MRWFHPARCDTAVFLWLVMILTGFNYASALNVDISDQSSWWIPSLKGGRERGQVVAYKGRANLEVFAHSDTKAEYHAYQIIKYMVSITKPMRRTLQNQLAALEHKQAAFFEHQNVAEMARLRSMIKSPWLYISLGDAGAVGCFTGETSAWMNTFVRTVAEQGGLLEDHPYLKKVTTKQPRKSLIEYTNETSGSFVASIAAQHPDLRSLRFYLSQRRRKKRSFKIIKTVLDVVVDDIEKKRPIDYARLKILLARGAITEEQAARLRDIKQRTRLGMGCLDPENPPKKISPDHKSGHLCRVQRCTGCMHGVVFLESLQHLAEALADLDFLQRQTPIRSWNGSSFELEQKSLRLTLKQFNPADTEKHYVKRREELKRDQVRVLDGYSIF</sequence>
<dbReference type="RefSeq" id="WP_164579591.1">
    <property type="nucleotide sequence ID" value="NZ_WUEZ01000013.1"/>
</dbReference>
<dbReference type="AlphaFoldDB" id="A0A6P0B7Y2"/>
<dbReference type="Proteomes" id="UP000471560">
    <property type="component" value="Unassembled WGS sequence"/>
</dbReference>
<reference evidence="1 2" key="1">
    <citation type="submission" date="2019-12" db="EMBL/GenBank/DDBJ databases">
        <title>Rhizobium genotypes associated with high levels of biological nitrogen fixation by grain legumes in a temperate-maritime cropping system.</title>
        <authorList>
            <person name="Maluk M."/>
            <person name="Francesc Ferrando Molina F."/>
            <person name="Lopez Del Egido L."/>
            <person name="Lafos M."/>
            <person name="Langarica-Fuentes A."/>
            <person name="Gebre Yohannes G."/>
            <person name="Young M.W."/>
            <person name="Martin P."/>
            <person name="Gantlett R."/>
            <person name="Kenicer G."/>
            <person name="Hawes C."/>
            <person name="Begg G.S."/>
            <person name="Quilliam R.S."/>
            <person name="Squire G.R."/>
            <person name="Poole P.S."/>
            <person name="Young P.W."/>
            <person name="Iannetta P.M."/>
            <person name="James E.K."/>
        </authorList>
    </citation>
    <scope>NUCLEOTIDE SEQUENCE [LARGE SCALE GENOMIC DNA]</scope>
    <source>
        <strain evidence="1 2">JHI1096</strain>
    </source>
</reference>
<protein>
    <submittedName>
        <fullName evidence="1">Uncharacterized protein</fullName>
    </submittedName>
</protein>
<name>A0A6P0B7Y2_RHILE</name>
<dbReference type="EMBL" id="WUEZ01000013">
    <property type="protein sequence ID" value="NEI35071.1"/>
    <property type="molecule type" value="Genomic_DNA"/>
</dbReference>